<dbReference type="InterPro" id="IPR006558">
    <property type="entry name" value="LamG-like"/>
</dbReference>
<dbReference type="SMART" id="SM00813">
    <property type="entry name" value="Alpha-L-AF_C"/>
    <property type="match status" value="1"/>
</dbReference>
<keyword evidence="6" id="KW-1015">Disulfide bond</keyword>
<dbReference type="InterPro" id="IPR010720">
    <property type="entry name" value="Alpha-L-AF_C"/>
</dbReference>
<dbReference type="Gene3D" id="2.60.120.260">
    <property type="entry name" value="Galactose-binding domain-like"/>
    <property type="match status" value="1"/>
</dbReference>
<comment type="catalytic activity">
    <reaction evidence="1">
        <text>Hydrolysis of terminal non-reducing alpha-L-arabinofuranoside residues in alpha-L-arabinosides.</text>
        <dbReference type="EC" id="3.2.1.55"/>
    </reaction>
</comment>
<evidence type="ECO:0000256" key="3">
    <source>
        <dbReference type="ARBA" id="ARBA00012670"/>
    </source>
</evidence>
<dbReference type="InterPro" id="IPR013320">
    <property type="entry name" value="ConA-like_dom_sf"/>
</dbReference>
<keyword evidence="5" id="KW-0378">Hydrolase</keyword>
<dbReference type="Proteomes" id="UP001501442">
    <property type="component" value="Unassembled WGS sequence"/>
</dbReference>
<keyword evidence="13" id="KW-1185">Reference proteome</keyword>
<dbReference type="RefSeq" id="WP_345434573.1">
    <property type="nucleotide sequence ID" value="NZ_BAABHK010000009.1"/>
</dbReference>
<dbReference type="InterPro" id="IPR013780">
    <property type="entry name" value="Glyco_hydro_b"/>
</dbReference>
<feature type="region of interest" description="Disordered" evidence="8">
    <location>
        <begin position="263"/>
        <end position="286"/>
    </location>
</feature>
<dbReference type="SUPFAM" id="SSF49785">
    <property type="entry name" value="Galactose-binding domain-like"/>
    <property type="match status" value="1"/>
</dbReference>
<evidence type="ECO:0000313" key="13">
    <source>
        <dbReference type="Proteomes" id="UP001501442"/>
    </source>
</evidence>
<dbReference type="SUPFAM" id="SSF51011">
    <property type="entry name" value="Glycosyl hydrolase domain"/>
    <property type="match status" value="1"/>
</dbReference>
<dbReference type="InterPro" id="IPR008979">
    <property type="entry name" value="Galactose-bd-like_sf"/>
</dbReference>
<evidence type="ECO:0000259" key="11">
    <source>
        <dbReference type="SMART" id="SM00813"/>
    </source>
</evidence>
<dbReference type="Pfam" id="PF22848">
    <property type="entry name" value="ASD1_dom"/>
    <property type="match status" value="1"/>
</dbReference>
<dbReference type="Pfam" id="PF02018">
    <property type="entry name" value="CBM_4_9"/>
    <property type="match status" value="1"/>
</dbReference>
<feature type="domain" description="LamG-like jellyroll fold" evidence="10">
    <location>
        <begin position="320"/>
        <end position="453"/>
    </location>
</feature>
<dbReference type="Pfam" id="PF13385">
    <property type="entry name" value="Laminin_G_3"/>
    <property type="match status" value="2"/>
</dbReference>
<accession>A0ABP8UGD0</accession>
<feature type="signal peptide" evidence="9">
    <location>
        <begin position="1"/>
        <end position="42"/>
    </location>
</feature>
<feature type="compositionally biased region" description="Polar residues" evidence="8">
    <location>
        <begin position="58"/>
        <end position="73"/>
    </location>
</feature>
<organism evidence="12 13">
    <name type="scientific">Actinoallomurus vinaceus</name>
    <dbReference type="NCBI Taxonomy" id="1080074"/>
    <lineage>
        <taxon>Bacteria</taxon>
        <taxon>Bacillati</taxon>
        <taxon>Actinomycetota</taxon>
        <taxon>Actinomycetes</taxon>
        <taxon>Streptosporangiales</taxon>
        <taxon>Thermomonosporaceae</taxon>
        <taxon>Actinoallomurus</taxon>
    </lineage>
</organism>
<evidence type="ECO:0000256" key="4">
    <source>
        <dbReference type="ARBA" id="ARBA00022729"/>
    </source>
</evidence>
<dbReference type="InterPro" id="IPR017853">
    <property type="entry name" value="GH"/>
</dbReference>
<dbReference type="EC" id="3.2.1.55" evidence="3"/>
<evidence type="ECO:0000313" key="12">
    <source>
        <dbReference type="EMBL" id="GAA4631524.1"/>
    </source>
</evidence>
<feature type="compositionally biased region" description="Polar residues" evidence="8">
    <location>
        <begin position="267"/>
        <end position="286"/>
    </location>
</feature>
<dbReference type="PANTHER" id="PTHR31776:SF0">
    <property type="entry name" value="ALPHA-L-ARABINOFURANOSIDASE 1"/>
    <property type="match status" value="1"/>
</dbReference>
<dbReference type="EMBL" id="BAABHK010000009">
    <property type="protein sequence ID" value="GAA4631524.1"/>
    <property type="molecule type" value="Genomic_DNA"/>
</dbReference>
<evidence type="ECO:0000256" key="5">
    <source>
        <dbReference type="ARBA" id="ARBA00022801"/>
    </source>
</evidence>
<comment type="similarity">
    <text evidence="2">Belongs to the glycosyl hydrolase 51 family.</text>
</comment>
<sequence>MFTSKPNGRRWPAGRARTRAALVVTACSALLAGVLTTTGVAAADGPALAGHWTLDEGSGTTAADSSGNDHTGTLGSGATWAAGQIGPHAVQFNGTGNGAVDIPEPVVDTSQSFTVSAWVKLDSTSGYQTAVSVDGGQISGFYLQLSGASGGFSFTRRTADDSNSTEVRADSGVAPAAGTWYHLVGVDDAASGKLKIYVDGDEGTDAGFTSAWKATGHTLIGRGKYGGNPVDFVHGAVDDVRFYQGALTAGQVEALEEAGHWTYDEGSGTTAADSSGNDHTGTLGSGATWTAGRVGAHAVALNGTANGEVTSQGPTLDTGGSFSVSAWAKLDQTTGDQDLASVNGSQVSAYELQLHGGKFAFARPASDSSSAAVAYATASTAPKAGQWYHLVGVDDVAAGKLQLYVNGLPAGSAAYTSAWKATGDTVIGGGRAANFLHGAVDDVRMYGYAMNLHQVQDLAGNIGGTLSVDAGTSLHSLPSTFFGLMTEDINHSMTGGLYPELINNRSMMADASKPVEWSAVGDAAISLDPGNPLNTALTRSLKVDISSTARAGVANGGYWGVPVTPRKTYKVSFFAKASAGFSGPLTVGVESADGAKVYASADVHGVGGDWKRFTATLRTRADAPTTADARFVVSTSGNAGRTLWLDNVSLFPPTYKNVKNGLRPDLMKLFAGLKPAFIREPGGNYLEGNTIGTRFDWKKTIGPVWTRPGHPDDAWGYWSTDGMGLLEYLEWCEQLGAEPMLAVYAGYSLNGSHVAQDQLPPYVQDALDEIEYATGPVTSTWGKKRAQDGHPAPFRIRYVEVGNEDWFDRSGSYNGYRFPMFYDAIKKAYPSMQVIATTGVTSRTPDILDDHYYQSPGWMNTHANLYDGHSRSGPKILVGEWASQEGAPTPDLNAAIGDASWLTGLERNSDLVIQEAYAPMLVNVHDDRWKTNLIGFDALTSYGSPSYYAQRMLANKHGDQVIGATYTGVGGINVVATKDSRSGRIYLTVVNPSSASQPVAVDLGGVGHIGPKGTATVLSSAHPTDTNTISQPANVVPKTTTVTGLGSTFTHTVPAYSVTVLTLN</sequence>
<feature type="domain" description="LamG-like jellyroll fold" evidence="10">
    <location>
        <begin position="111"/>
        <end position="250"/>
    </location>
</feature>
<dbReference type="PANTHER" id="PTHR31776">
    <property type="entry name" value="ALPHA-L-ARABINOFURANOSIDASE 1"/>
    <property type="match status" value="1"/>
</dbReference>
<protein>
    <recommendedName>
        <fullName evidence="3">non-reducing end alpha-L-arabinofuranosidase</fullName>
        <ecNumber evidence="3">3.2.1.55</ecNumber>
    </recommendedName>
</protein>
<dbReference type="Gene3D" id="2.60.120.200">
    <property type="match status" value="2"/>
</dbReference>
<feature type="chain" id="PRO_5046179014" description="non-reducing end alpha-L-arabinofuranosidase" evidence="9">
    <location>
        <begin position="43"/>
        <end position="1064"/>
    </location>
</feature>
<dbReference type="SMART" id="SM00560">
    <property type="entry name" value="LamGL"/>
    <property type="match status" value="2"/>
</dbReference>
<feature type="domain" description="Alpha-L-arabinofuranosidase C-terminal" evidence="11">
    <location>
        <begin position="879"/>
        <end position="1057"/>
    </location>
</feature>
<reference evidence="13" key="1">
    <citation type="journal article" date="2019" name="Int. J. Syst. Evol. Microbiol.">
        <title>The Global Catalogue of Microorganisms (GCM) 10K type strain sequencing project: providing services to taxonomists for standard genome sequencing and annotation.</title>
        <authorList>
            <consortium name="The Broad Institute Genomics Platform"/>
            <consortium name="The Broad Institute Genome Sequencing Center for Infectious Disease"/>
            <person name="Wu L."/>
            <person name="Ma J."/>
        </authorList>
    </citation>
    <scope>NUCLEOTIDE SEQUENCE [LARGE SCALE GENOMIC DNA]</scope>
    <source>
        <strain evidence="13">JCM 17939</strain>
    </source>
</reference>
<evidence type="ECO:0000256" key="2">
    <source>
        <dbReference type="ARBA" id="ARBA00007186"/>
    </source>
</evidence>
<gene>
    <name evidence="12" type="ORF">GCM10023196_061280</name>
</gene>
<keyword evidence="4 9" id="KW-0732">Signal</keyword>
<dbReference type="SUPFAM" id="SSF51445">
    <property type="entry name" value="(Trans)glycosidases"/>
    <property type="match status" value="1"/>
</dbReference>
<evidence type="ECO:0000256" key="7">
    <source>
        <dbReference type="ARBA" id="ARBA00023180"/>
    </source>
</evidence>
<feature type="region of interest" description="Disordered" evidence="8">
    <location>
        <begin position="58"/>
        <end position="77"/>
    </location>
</feature>
<keyword evidence="7" id="KW-0325">Glycoprotein</keyword>
<dbReference type="InterPro" id="IPR055235">
    <property type="entry name" value="ASD1_cat"/>
</dbReference>
<proteinExistence type="inferred from homology"/>
<evidence type="ECO:0000256" key="9">
    <source>
        <dbReference type="SAM" id="SignalP"/>
    </source>
</evidence>
<dbReference type="Pfam" id="PF06964">
    <property type="entry name" value="Alpha-L-AF_C"/>
    <property type="match status" value="1"/>
</dbReference>
<name>A0ABP8UGD0_9ACTN</name>
<dbReference type="InterPro" id="IPR051563">
    <property type="entry name" value="Glycosyl_Hydrolase_51"/>
</dbReference>
<evidence type="ECO:0000256" key="6">
    <source>
        <dbReference type="ARBA" id="ARBA00023157"/>
    </source>
</evidence>
<dbReference type="InterPro" id="IPR003305">
    <property type="entry name" value="CenC_carb-bd"/>
</dbReference>
<dbReference type="SUPFAM" id="SSF49899">
    <property type="entry name" value="Concanavalin A-like lectins/glucanases"/>
    <property type="match status" value="2"/>
</dbReference>
<evidence type="ECO:0000259" key="10">
    <source>
        <dbReference type="SMART" id="SM00560"/>
    </source>
</evidence>
<dbReference type="Gene3D" id="3.20.20.80">
    <property type="entry name" value="Glycosidases"/>
    <property type="match status" value="1"/>
</dbReference>
<comment type="caution">
    <text evidence="12">The sequence shown here is derived from an EMBL/GenBank/DDBJ whole genome shotgun (WGS) entry which is preliminary data.</text>
</comment>
<dbReference type="Gene3D" id="2.60.40.1180">
    <property type="entry name" value="Golgi alpha-mannosidase II"/>
    <property type="match status" value="1"/>
</dbReference>
<evidence type="ECO:0000256" key="8">
    <source>
        <dbReference type="SAM" id="MobiDB-lite"/>
    </source>
</evidence>
<evidence type="ECO:0000256" key="1">
    <source>
        <dbReference type="ARBA" id="ARBA00001462"/>
    </source>
</evidence>